<organism evidence="2">
    <name type="scientific">Pseudogymnoascus destructans</name>
    <dbReference type="NCBI Taxonomy" id="655981"/>
    <lineage>
        <taxon>Eukaryota</taxon>
        <taxon>Fungi</taxon>
        <taxon>Dikarya</taxon>
        <taxon>Ascomycota</taxon>
        <taxon>Pezizomycotina</taxon>
        <taxon>Leotiomycetes</taxon>
        <taxon>Thelebolales</taxon>
        <taxon>Thelebolaceae</taxon>
        <taxon>Pseudogymnoascus</taxon>
    </lineage>
</organism>
<dbReference type="Proteomes" id="UP000077154">
    <property type="component" value="Unassembled WGS sequence"/>
</dbReference>
<feature type="region of interest" description="Disordered" evidence="1">
    <location>
        <begin position="120"/>
        <end position="143"/>
    </location>
</feature>
<dbReference type="EMBL" id="KV441427">
    <property type="protein sequence ID" value="OAF54364.2"/>
    <property type="molecule type" value="Genomic_DNA"/>
</dbReference>
<proteinExistence type="predicted"/>
<protein>
    <submittedName>
        <fullName evidence="2">Uncharacterized protein</fullName>
    </submittedName>
</protein>
<dbReference type="GeneID" id="36292371"/>
<gene>
    <name evidence="2" type="ORF">VC83_09339</name>
</gene>
<sequence>MPTRSTGYSLCHAIPRGIAQSRMGTLGMGMGTLGMGMGTLGMGMGTGTLGMGTMGTGTLGMGTMGTPRTLGTPRIRNQDSPKTLQDTLGHTGTHWDTLGHTGTHWDTPTKPFVLKRILHHPPPSKHRVTTEAKHDGHGGSVNN</sequence>
<feature type="compositionally biased region" description="Basic and acidic residues" evidence="1">
    <location>
        <begin position="128"/>
        <end position="137"/>
    </location>
</feature>
<dbReference type="AlphaFoldDB" id="A0A177A089"/>
<dbReference type="RefSeq" id="XP_024319671.1">
    <property type="nucleotide sequence ID" value="XM_024472779.1"/>
</dbReference>
<name>A0A177A089_9PEZI</name>
<evidence type="ECO:0000313" key="2">
    <source>
        <dbReference type="EMBL" id="OAF54364.2"/>
    </source>
</evidence>
<accession>A0A177A089</accession>
<evidence type="ECO:0000256" key="1">
    <source>
        <dbReference type="SAM" id="MobiDB-lite"/>
    </source>
</evidence>
<reference evidence="2" key="1">
    <citation type="submission" date="2016-03" db="EMBL/GenBank/DDBJ databases">
        <title>Updated assembly of Pseudogymnoascus destructans, the fungus causing white-nose syndrome of bats.</title>
        <authorList>
            <person name="Palmer J.M."/>
            <person name="Drees K.P."/>
            <person name="Foster J.T."/>
            <person name="Lindner D.L."/>
        </authorList>
    </citation>
    <scope>NUCLEOTIDE SEQUENCE [LARGE SCALE GENOMIC DNA]</scope>
    <source>
        <strain evidence="2">20631-21</strain>
    </source>
</reference>